<proteinExistence type="predicted"/>
<accession>A0A6J5NKS5</accession>
<evidence type="ECO:0000256" key="1">
    <source>
        <dbReference type="SAM" id="Phobius"/>
    </source>
</evidence>
<keyword evidence="1" id="KW-0472">Membrane</keyword>
<evidence type="ECO:0000313" key="2">
    <source>
        <dbReference type="EMBL" id="CAB4157488.1"/>
    </source>
</evidence>
<reference evidence="2" key="1">
    <citation type="submission" date="2020-04" db="EMBL/GenBank/DDBJ databases">
        <authorList>
            <person name="Chiriac C."/>
            <person name="Salcher M."/>
            <person name="Ghai R."/>
            <person name="Kavagutti S V."/>
        </authorList>
    </citation>
    <scope>NUCLEOTIDE SEQUENCE</scope>
</reference>
<feature type="transmembrane region" description="Helical" evidence="1">
    <location>
        <begin position="42"/>
        <end position="60"/>
    </location>
</feature>
<keyword evidence="1" id="KW-0812">Transmembrane</keyword>
<organism evidence="2">
    <name type="scientific">uncultured Caudovirales phage</name>
    <dbReference type="NCBI Taxonomy" id="2100421"/>
    <lineage>
        <taxon>Viruses</taxon>
        <taxon>Duplodnaviria</taxon>
        <taxon>Heunggongvirae</taxon>
        <taxon>Uroviricota</taxon>
        <taxon>Caudoviricetes</taxon>
        <taxon>Peduoviridae</taxon>
        <taxon>Maltschvirus</taxon>
        <taxon>Maltschvirus maltsch</taxon>
    </lineage>
</organism>
<keyword evidence="1" id="KW-1133">Transmembrane helix</keyword>
<dbReference type="EMBL" id="LR796662">
    <property type="protein sequence ID" value="CAB4157488.1"/>
    <property type="molecule type" value="Genomic_DNA"/>
</dbReference>
<protein>
    <submittedName>
        <fullName evidence="2">Uncharacterized protein</fullName>
    </submittedName>
</protein>
<sequence length="70" mass="7952">MAFGWKHYWKPTPKNVRKFADALGAAALAISAYSFMTDYKVFAYITLVTTFVAKFLSNFFSAENEGRKNT</sequence>
<gene>
    <name evidence="2" type="ORF">UFOVP690_27</name>
</gene>
<name>A0A6J5NKS5_9CAUD</name>